<dbReference type="PROSITE" id="PS51257">
    <property type="entry name" value="PROKAR_LIPOPROTEIN"/>
    <property type="match status" value="1"/>
</dbReference>
<accession>W7QIJ5</accession>
<evidence type="ECO:0000256" key="8">
    <source>
        <dbReference type="PIRSR" id="PIRSR602324-1"/>
    </source>
</evidence>
<feature type="signal peptide" evidence="9">
    <location>
        <begin position="1"/>
        <end position="20"/>
    </location>
</feature>
<comment type="PTM">
    <text evidence="8">Binds 1 heme c group covalently per subunit.</text>
</comment>
<keyword evidence="6 8" id="KW-0408">Iron</keyword>
<dbReference type="eggNOG" id="COG4654">
    <property type="taxonomic scope" value="Bacteria"/>
</dbReference>
<dbReference type="GO" id="GO:0005506">
    <property type="term" value="F:iron ion binding"/>
    <property type="evidence" value="ECO:0007669"/>
    <property type="project" value="InterPro"/>
</dbReference>
<dbReference type="AlphaFoldDB" id="W7QIJ5"/>
<reference evidence="11 12" key="1">
    <citation type="journal article" date="2014" name="Genome Announc.">
        <title>Draft Genome Sequence of the Agar-Degrading Bacterium Catenovulum sp. Strain DS-2, Isolated from Intestines of Haliotis diversicolor.</title>
        <authorList>
            <person name="Shan D."/>
            <person name="Li X."/>
            <person name="Gu Z."/>
            <person name="Wei G."/>
            <person name="Gao Z."/>
            <person name="Shao Z."/>
        </authorList>
    </citation>
    <scope>NUCLEOTIDE SEQUENCE [LARGE SCALE GENOMIC DNA]</scope>
    <source>
        <strain evidence="11 12">DS-2</strain>
    </source>
</reference>
<dbReference type="PRINTS" id="PR00606">
    <property type="entry name" value="CYTCHROMECID"/>
</dbReference>
<organism evidence="11 12">
    <name type="scientific">Catenovulum agarivorans DS-2</name>
    <dbReference type="NCBI Taxonomy" id="1328313"/>
    <lineage>
        <taxon>Bacteria</taxon>
        <taxon>Pseudomonadati</taxon>
        <taxon>Pseudomonadota</taxon>
        <taxon>Gammaproteobacteria</taxon>
        <taxon>Alteromonadales</taxon>
        <taxon>Alteromonadaceae</taxon>
        <taxon>Catenovulum</taxon>
    </lineage>
</organism>
<dbReference type="SUPFAM" id="SSF50952">
    <property type="entry name" value="Soluble quinoprotein glucose dehydrogenase"/>
    <property type="match status" value="1"/>
</dbReference>
<dbReference type="EMBL" id="ARZY01000003">
    <property type="protein sequence ID" value="EWH11671.1"/>
    <property type="molecule type" value="Genomic_DNA"/>
</dbReference>
<keyword evidence="12" id="KW-1185">Reference proteome</keyword>
<dbReference type="Gene3D" id="2.120.10.30">
    <property type="entry name" value="TolB, C-terminal domain"/>
    <property type="match status" value="1"/>
</dbReference>
<keyword evidence="3 8" id="KW-0349">Heme</keyword>
<evidence type="ECO:0000256" key="2">
    <source>
        <dbReference type="ARBA" id="ARBA00022448"/>
    </source>
</evidence>
<keyword evidence="9" id="KW-0732">Signal</keyword>
<dbReference type="SUPFAM" id="SSF52317">
    <property type="entry name" value="Class I glutamine amidotransferase-like"/>
    <property type="match status" value="1"/>
</dbReference>
<comment type="caution">
    <text evidence="11">The sequence shown here is derived from an EMBL/GenBank/DDBJ whole genome shotgun (WGS) entry which is preliminary data.</text>
</comment>
<evidence type="ECO:0000256" key="6">
    <source>
        <dbReference type="ARBA" id="ARBA00023004"/>
    </source>
</evidence>
<keyword evidence="2" id="KW-0813">Transport</keyword>
<evidence type="ECO:0000259" key="10">
    <source>
        <dbReference type="PROSITE" id="PS51007"/>
    </source>
</evidence>
<dbReference type="InterPro" id="IPR011042">
    <property type="entry name" value="6-blade_b-propeller_TolB-like"/>
</dbReference>
<dbReference type="GO" id="GO:0020037">
    <property type="term" value="F:heme binding"/>
    <property type="evidence" value="ECO:0007669"/>
    <property type="project" value="InterPro"/>
</dbReference>
<dbReference type="PANTHER" id="PTHR40469">
    <property type="entry name" value="SECRETED GLYCOSYL HYDROLASE"/>
    <property type="match status" value="1"/>
</dbReference>
<evidence type="ECO:0000256" key="5">
    <source>
        <dbReference type="ARBA" id="ARBA00022982"/>
    </source>
</evidence>
<sequence length="825" mass="92988">MKFIKTKTIFFILTVGLLTACSQDSKKTPAEKTITNQLDTILIYSKTTGWRHDSIETGVATVSKLAKDKGLKVIATEDASVFNDEQLAKMAAVVFVNTTGDVLDDDGQLAFERYIQAGGGFVGIHSATDTEHKGDWYWYRRMIGGVFLSHPDDPSNVQQARIKVVNDAHPATQNLPAEFLIADEWYDFKDLSDRRKDLLVLDESSYQQGKQGFYHPLAWYHEFDGGRVFYTGIGHTKAVYQHPLYLEHLSGGLDYALAQRKPLDYSKAKPDMRRFEQKVVTDNLVEPVSFSLSPDLTTALITQRRGKLLWVDIESGERHIMVELDLFAKEHKRSEFGFLSAIFDPKFEQNQLVYLMYDLVDASKQHDLIQRISQVKVVDKKLDMASEQVLLDIPMDDTCCHTGGNLEFDRHGNLFITIGDNTNPFESNGTGPISNVADRAHHDALRTSANTQDLRGKILRITPNKQGGYTIPQGNLFADSSKGRAEIYVMGTRNPYTMAVDPQSDTIYFADIGPDARKDSDEFGPRGYCEINKVTEPGNFGWPTMIANNLPYRMYDYAQKKTGKLFNPLAPQNFSPRNTGLTELPQAQPAVLYYPYAPSAEFPELGQGGRNSLVAGIYPSGDGYAYPKYFERKLFIGDFMRHWLKVVTLDKFDRVVKIDNFAEHVEFAGLLDMQIDAKGRLWVLEYGVKWWPEESPEAKLSFFDFNHAPIEQIIAKLSVGKEQEVEPQSDKVVDHQTQVAISEGKDAAKENRCIGCHQEKQTSVGPSFMQVANKYSQVEEGKNKIAEVIAKGSSGQWGEHQMPPHDFLPQDTRELIAEYILSLAE</sequence>
<evidence type="ECO:0000256" key="1">
    <source>
        <dbReference type="ARBA" id="ARBA00021020"/>
    </source>
</evidence>
<feature type="chain" id="PRO_5004901341" description="Cytochrome c-551" evidence="9">
    <location>
        <begin position="21"/>
        <end position="825"/>
    </location>
</feature>
<dbReference type="InterPro" id="IPR029010">
    <property type="entry name" value="ThuA-like"/>
</dbReference>
<evidence type="ECO:0000313" key="11">
    <source>
        <dbReference type="EMBL" id="EWH11671.1"/>
    </source>
</evidence>
<dbReference type="Pfam" id="PF07995">
    <property type="entry name" value="GSDH"/>
    <property type="match status" value="1"/>
</dbReference>
<dbReference type="InterPro" id="IPR002324">
    <property type="entry name" value="Cyt_c_ID"/>
</dbReference>
<feature type="binding site" description="covalent" evidence="8">
    <location>
        <position position="757"/>
    </location>
    <ligand>
        <name>heme c</name>
        <dbReference type="ChEBI" id="CHEBI:61717"/>
    </ligand>
</feature>
<dbReference type="OrthoDB" id="338827at2"/>
<dbReference type="STRING" id="1328313.DS2_02560"/>
<protein>
    <recommendedName>
        <fullName evidence="1">Cytochrome c-551</fullName>
    </recommendedName>
    <alternativeName>
        <fullName evidence="7">Cytochrome c551</fullName>
    </alternativeName>
</protein>
<evidence type="ECO:0000256" key="9">
    <source>
        <dbReference type="SAM" id="SignalP"/>
    </source>
</evidence>
<feature type="binding site" description="covalent" evidence="8">
    <location>
        <position position="802"/>
    </location>
    <ligand>
        <name>heme c</name>
        <dbReference type="ChEBI" id="CHEBI:61717"/>
    </ligand>
</feature>
<evidence type="ECO:0000313" key="12">
    <source>
        <dbReference type="Proteomes" id="UP000019276"/>
    </source>
</evidence>
<dbReference type="Proteomes" id="UP000019276">
    <property type="component" value="Unassembled WGS sequence"/>
</dbReference>
<feature type="domain" description="Cytochrome c" evidence="10">
    <location>
        <begin position="739"/>
        <end position="824"/>
    </location>
</feature>
<dbReference type="SUPFAM" id="SSF46626">
    <property type="entry name" value="Cytochrome c"/>
    <property type="match status" value="1"/>
</dbReference>
<gene>
    <name evidence="11" type="ORF">DS2_02560</name>
</gene>
<evidence type="ECO:0000256" key="4">
    <source>
        <dbReference type="ARBA" id="ARBA00022723"/>
    </source>
</evidence>
<dbReference type="eggNOG" id="COG2133">
    <property type="taxonomic scope" value="Bacteria"/>
</dbReference>
<evidence type="ECO:0000256" key="3">
    <source>
        <dbReference type="ARBA" id="ARBA00022617"/>
    </source>
</evidence>
<proteinExistence type="predicted"/>
<dbReference type="Pfam" id="PF06283">
    <property type="entry name" value="ThuA"/>
    <property type="match status" value="1"/>
</dbReference>
<dbReference type="RefSeq" id="WP_035013077.1">
    <property type="nucleotide sequence ID" value="NZ_ARZY01000003.1"/>
</dbReference>
<dbReference type="Gene3D" id="1.10.760.10">
    <property type="entry name" value="Cytochrome c-like domain"/>
    <property type="match status" value="1"/>
</dbReference>
<dbReference type="InterPro" id="IPR036909">
    <property type="entry name" value="Cyt_c-like_dom_sf"/>
</dbReference>
<dbReference type="eggNOG" id="COG3828">
    <property type="taxonomic scope" value="Bacteria"/>
</dbReference>
<dbReference type="InterPro" id="IPR012938">
    <property type="entry name" value="Glc/Sorbosone_DH"/>
</dbReference>
<dbReference type="InterPro" id="IPR029062">
    <property type="entry name" value="Class_I_gatase-like"/>
</dbReference>
<dbReference type="InterPro" id="IPR011041">
    <property type="entry name" value="Quinoprot_gluc/sorb_DH_b-prop"/>
</dbReference>
<evidence type="ECO:0000256" key="7">
    <source>
        <dbReference type="ARBA" id="ARBA00031244"/>
    </source>
</evidence>
<dbReference type="InterPro" id="IPR009056">
    <property type="entry name" value="Cyt_c-like_dom"/>
</dbReference>
<dbReference type="PATRIC" id="fig|1328313.3.peg.533"/>
<dbReference type="Pfam" id="PF00034">
    <property type="entry name" value="Cytochrom_C"/>
    <property type="match status" value="1"/>
</dbReference>
<feature type="binding site" description="covalent" evidence="8">
    <location>
        <position position="753"/>
    </location>
    <ligand>
        <name>heme c</name>
        <dbReference type="ChEBI" id="CHEBI:61717"/>
    </ligand>
</feature>
<dbReference type="GO" id="GO:0009055">
    <property type="term" value="F:electron transfer activity"/>
    <property type="evidence" value="ECO:0007669"/>
    <property type="project" value="InterPro"/>
</dbReference>
<keyword evidence="4 8" id="KW-0479">Metal-binding</keyword>
<dbReference type="PANTHER" id="PTHR40469:SF2">
    <property type="entry name" value="GALACTOSE-BINDING DOMAIN-LIKE SUPERFAMILY PROTEIN"/>
    <property type="match status" value="1"/>
</dbReference>
<dbReference type="Gene3D" id="3.40.50.880">
    <property type="match status" value="1"/>
</dbReference>
<dbReference type="PROSITE" id="PS51007">
    <property type="entry name" value="CYTC"/>
    <property type="match status" value="1"/>
</dbReference>
<name>W7QIJ5_9ALTE</name>
<keyword evidence="5" id="KW-0249">Electron transport</keyword>